<evidence type="ECO:0000259" key="6">
    <source>
        <dbReference type="Pfam" id="PF08281"/>
    </source>
</evidence>
<dbReference type="Pfam" id="PF08281">
    <property type="entry name" value="Sigma70_r4_2"/>
    <property type="match status" value="1"/>
</dbReference>
<dbReference type="EMBL" id="CP165735">
    <property type="protein sequence ID" value="XDV72080.1"/>
    <property type="molecule type" value="Genomic_DNA"/>
</dbReference>
<evidence type="ECO:0000259" key="5">
    <source>
        <dbReference type="Pfam" id="PF04542"/>
    </source>
</evidence>
<name>A0AB39YPF8_9MICC</name>
<dbReference type="Pfam" id="PF04542">
    <property type="entry name" value="Sigma70_r2"/>
    <property type="match status" value="1"/>
</dbReference>
<dbReference type="InterPro" id="IPR013249">
    <property type="entry name" value="RNA_pol_sigma70_r4_t2"/>
</dbReference>
<dbReference type="PANTHER" id="PTHR43133">
    <property type="entry name" value="RNA POLYMERASE ECF-TYPE SIGMA FACTO"/>
    <property type="match status" value="1"/>
</dbReference>
<dbReference type="InterPro" id="IPR007627">
    <property type="entry name" value="RNA_pol_sigma70_r2"/>
</dbReference>
<evidence type="ECO:0000256" key="1">
    <source>
        <dbReference type="ARBA" id="ARBA00010641"/>
    </source>
</evidence>
<dbReference type="InterPro" id="IPR014284">
    <property type="entry name" value="RNA_pol_sigma-70_dom"/>
</dbReference>
<dbReference type="SUPFAM" id="SSF88946">
    <property type="entry name" value="Sigma2 domain of RNA polymerase sigma factors"/>
    <property type="match status" value="1"/>
</dbReference>
<dbReference type="Gene3D" id="1.10.10.10">
    <property type="entry name" value="Winged helix-like DNA-binding domain superfamily/Winged helix DNA-binding domain"/>
    <property type="match status" value="1"/>
</dbReference>
<feature type="domain" description="RNA polymerase sigma factor 70 region 4 type 2" evidence="6">
    <location>
        <begin position="127"/>
        <end position="175"/>
    </location>
</feature>
<accession>A0AB39YPF8</accession>
<evidence type="ECO:0000256" key="3">
    <source>
        <dbReference type="ARBA" id="ARBA00023082"/>
    </source>
</evidence>
<dbReference type="SUPFAM" id="SSF88659">
    <property type="entry name" value="Sigma3 and sigma4 domains of RNA polymerase sigma factors"/>
    <property type="match status" value="1"/>
</dbReference>
<evidence type="ECO:0000256" key="4">
    <source>
        <dbReference type="ARBA" id="ARBA00023163"/>
    </source>
</evidence>
<keyword evidence="2" id="KW-0805">Transcription regulation</keyword>
<dbReference type="Gene3D" id="1.10.1740.10">
    <property type="match status" value="1"/>
</dbReference>
<comment type="similarity">
    <text evidence="1">Belongs to the sigma-70 factor family. ECF subfamily.</text>
</comment>
<protein>
    <submittedName>
        <fullName evidence="7">RNA polymerase sigma factor</fullName>
    </submittedName>
</protein>
<keyword evidence="4" id="KW-0804">Transcription</keyword>
<dbReference type="AlphaFoldDB" id="A0AB39YPF8"/>
<sequence length="194" mass="21626">MGNSETDDGGLWARSLDGEGEAFGLLYDRHHGRVYRHAYRLSPERHDAEDIMSAAFLELWRCRAKVRLVDGSILPWLLVTTTNVARNNRRAAFRYRKLLASLPRTQDLACANEDLFLQGELDTDTARALATLNAVDQQLVSLVVFEDYTIAAAATVLNLSPAAAKSRMHRARERMKTALAGTPKLAPAFEGDQR</sequence>
<dbReference type="PANTHER" id="PTHR43133:SF25">
    <property type="entry name" value="RNA POLYMERASE SIGMA FACTOR RFAY-RELATED"/>
    <property type="match status" value="1"/>
</dbReference>
<dbReference type="RefSeq" id="WP_369745857.1">
    <property type="nucleotide sequence ID" value="NZ_CP165735.1"/>
</dbReference>
<dbReference type="InterPro" id="IPR039425">
    <property type="entry name" value="RNA_pol_sigma-70-like"/>
</dbReference>
<dbReference type="NCBIfam" id="TIGR02937">
    <property type="entry name" value="sigma70-ECF"/>
    <property type="match status" value="1"/>
</dbReference>
<keyword evidence="3" id="KW-0731">Sigma factor</keyword>
<evidence type="ECO:0000256" key="2">
    <source>
        <dbReference type="ARBA" id="ARBA00023015"/>
    </source>
</evidence>
<proteinExistence type="inferred from homology"/>
<dbReference type="GO" id="GO:0003677">
    <property type="term" value="F:DNA binding"/>
    <property type="evidence" value="ECO:0007669"/>
    <property type="project" value="InterPro"/>
</dbReference>
<organism evidence="7">
    <name type="scientific">Paenarthrobacter sp. AMU7</name>
    <dbReference type="NCBI Taxonomy" id="3162492"/>
    <lineage>
        <taxon>Bacteria</taxon>
        <taxon>Bacillati</taxon>
        <taxon>Actinomycetota</taxon>
        <taxon>Actinomycetes</taxon>
        <taxon>Micrococcales</taxon>
        <taxon>Micrococcaceae</taxon>
        <taxon>Paenarthrobacter</taxon>
    </lineage>
</organism>
<dbReference type="InterPro" id="IPR013324">
    <property type="entry name" value="RNA_pol_sigma_r3/r4-like"/>
</dbReference>
<dbReference type="InterPro" id="IPR036388">
    <property type="entry name" value="WH-like_DNA-bd_sf"/>
</dbReference>
<reference evidence="7" key="1">
    <citation type="submission" date="2024-07" db="EMBL/GenBank/DDBJ databases">
        <authorList>
            <person name="Li J."/>
            <person name="Wei H."/>
            <person name="Ma J."/>
        </authorList>
    </citation>
    <scope>NUCLEOTIDE SEQUENCE</scope>
    <source>
        <strain evidence="7">AMU7</strain>
    </source>
</reference>
<dbReference type="InterPro" id="IPR013325">
    <property type="entry name" value="RNA_pol_sigma_r2"/>
</dbReference>
<dbReference type="GO" id="GO:0006352">
    <property type="term" value="P:DNA-templated transcription initiation"/>
    <property type="evidence" value="ECO:0007669"/>
    <property type="project" value="InterPro"/>
</dbReference>
<dbReference type="GO" id="GO:0016987">
    <property type="term" value="F:sigma factor activity"/>
    <property type="evidence" value="ECO:0007669"/>
    <property type="project" value="UniProtKB-KW"/>
</dbReference>
<feature type="domain" description="RNA polymerase sigma-70 region 2" evidence="5">
    <location>
        <begin position="26"/>
        <end position="91"/>
    </location>
</feature>
<evidence type="ECO:0000313" key="7">
    <source>
        <dbReference type="EMBL" id="XDV72080.1"/>
    </source>
</evidence>
<gene>
    <name evidence="7" type="ORF">ABQM86_02515</name>
</gene>